<proteinExistence type="predicted"/>
<dbReference type="InterPro" id="IPR011969">
    <property type="entry name" value="Clan_AA_Asp_peptidase_C"/>
</dbReference>
<dbReference type="AlphaFoldDB" id="A0A1B4XDD8"/>
<accession>A0A1B4XDD8</accession>
<dbReference type="SUPFAM" id="SSF50630">
    <property type="entry name" value="Acid proteases"/>
    <property type="match status" value="1"/>
</dbReference>
<dbReference type="KEGG" id="slim:SCL_0507"/>
<dbReference type="GO" id="GO:0004190">
    <property type="term" value="F:aspartic-type endopeptidase activity"/>
    <property type="evidence" value="ECO:0007669"/>
    <property type="project" value="InterPro"/>
</dbReference>
<keyword evidence="2" id="KW-0378">Hydrolase</keyword>
<dbReference type="PROSITE" id="PS00141">
    <property type="entry name" value="ASP_PROTEASE"/>
    <property type="match status" value="1"/>
</dbReference>
<dbReference type="NCBIfam" id="TIGR02281">
    <property type="entry name" value="clan_AA_DTGA"/>
    <property type="match status" value="1"/>
</dbReference>
<dbReference type="GO" id="GO:0006508">
    <property type="term" value="P:proteolysis"/>
    <property type="evidence" value="ECO:0007669"/>
    <property type="project" value="UniProtKB-KW"/>
</dbReference>
<evidence type="ECO:0000313" key="2">
    <source>
        <dbReference type="EMBL" id="BAV32829.1"/>
    </source>
</evidence>
<organism evidence="2 3">
    <name type="scientific">Sulfuricaulis limicola</name>
    <dbReference type="NCBI Taxonomy" id="1620215"/>
    <lineage>
        <taxon>Bacteria</taxon>
        <taxon>Pseudomonadati</taxon>
        <taxon>Pseudomonadota</taxon>
        <taxon>Gammaproteobacteria</taxon>
        <taxon>Acidiferrobacterales</taxon>
        <taxon>Acidiferrobacteraceae</taxon>
        <taxon>Sulfuricaulis</taxon>
    </lineage>
</organism>
<dbReference type="Proteomes" id="UP000243180">
    <property type="component" value="Chromosome"/>
</dbReference>
<evidence type="ECO:0000313" key="3">
    <source>
        <dbReference type="Proteomes" id="UP000243180"/>
    </source>
</evidence>
<dbReference type="InParanoid" id="A0A1B4XDD8"/>
<gene>
    <name evidence="2" type="ORF">SCL_0507</name>
</gene>
<dbReference type="CDD" id="cd05483">
    <property type="entry name" value="retropepsin_like_bacteria"/>
    <property type="match status" value="1"/>
</dbReference>
<sequence>MRFPVLGVMLCSSLLLASNTAAAVESISLQALFKDKAIVVVDGARRVLRSGEESPEGVKLLATDTQEEKAEIEIGGKREVLKLGVVIAGFASQGRGNVTLYPDRGGHFFVDGLVNGTSVRFMVDTGATVIAMNSVVANRIGIDYRKTGQPGMASTPAGYVQTYNVTLGSVQVGGITLHNVAGSVIEGNHPREALLGMSFLGHLDMKRDNEKMELSER</sequence>
<protein>
    <submittedName>
        <fullName evidence="2">Aspartyl protease</fullName>
    </submittedName>
</protein>
<evidence type="ECO:0000256" key="1">
    <source>
        <dbReference type="SAM" id="SignalP"/>
    </source>
</evidence>
<dbReference type="InterPro" id="IPR021109">
    <property type="entry name" value="Peptidase_aspartic_dom_sf"/>
</dbReference>
<dbReference type="InterPro" id="IPR034122">
    <property type="entry name" value="Retropepsin-like_bacterial"/>
</dbReference>
<keyword evidence="1" id="KW-0732">Signal</keyword>
<keyword evidence="2" id="KW-0645">Protease</keyword>
<feature type="chain" id="PRO_5008572311" evidence="1">
    <location>
        <begin position="24"/>
        <end position="217"/>
    </location>
</feature>
<dbReference type="Pfam" id="PF13975">
    <property type="entry name" value="gag-asp_proteas"/>
    <property type="match status" value="1"/>
</dbReference>
<dbReference type="Gene3D" id="2.40.70.10">
    <property type="entry name" value="Acid Proteases"/>
    <property type="match status" value="1"/>
</dbReference>
<dbReference type="EMBL" id="AP014879">
    <property type="protein sequence ID" value="BAV32829.1"/>
    <property type="molecule type" value="Genomic_DNA"/>
</dbReference>
<name>A0A1B4XDD8_9GAMM</name>
<feature type="signal peptide" evidence="1">
    <location>
        <begin position="1"/>
        <end position="23"/>
    </location>
</feature>
<reference evidence="2 3" key="1">
    <citation type="submission" date="2015-05" db="EMBL/GenBank/DDBJ databases">
        <title>Complete genome sequence of a sulfur-oxidizing gammaproteobacterium strain HA5.</title>
        <authorList>
            <person name="Miura A."/>
            <person name="Kojima H."/>
            <person name="Fukui M."/>
        </authorList>
    </citation>
    <scope>NUCLEOTIDE SEQUENCE [LARGE SCALE GENOMIC DNA]</scope>
    <source>
        <strain evidence="2 3">HA5</strain>
    </source>
</reference>
<dbReference type="InterPro" id="IPR001969">
    <property type="entry name" value="Aspartic_peptidase_AS"/>
</dbReference>
<keyword evidence="3" id="KW-1185">Reference proteome</keyword>